<feature type="coiled-coil region" evidence="1">
    <location>
        <begin position="21"/>
        <end position="52"/>
    </location>
</feature>
<evidence type="ECO:0000313" key="6">
    <source>
        <dbReference type="EMBL" id="CAF4158096.1"/>
    </source>
</evidence>
<evidence type="ECO:0000313" key="5">
    <source>
        <dbReference type="EMBL" id="CAF4063210.1"/>
    </source>
</evidence>
<dbReference type="EMBL" id="CAJOAX010009790">
    <property type="protein sequence ID" value="CAF4063210.1"/>
    <property type="molecule type" value="Genomic_DNA"/>
</dbReference>
<accession>A0A819SEZ4</accession>
<dbReference type="Proteomes" id="UP000663882">
    <property type="component" value="Unassembled WGS sequence"/>
</dbReference>
<organism evidence="5 7">
    <name type="scientific">Rotaria sordida</name>
    <dbReference type="NCBI Taxonomy" id="392033"/>
    <lineage>
        <taxon>Eukaryota</taxon>
        <taxon>Metazoa</taxon>
        <taxon>Spiralia</taxon>
        <taxon>Gnathifera</taxon>
        <taxon>Rotifera</taxon>
        <taxon>Eurotatoria</taxon>
        <taxon>Bdelloidea</taxon>
        <taxon>Philodinida</taxon>
        <taxon>Philodinidae</taxon>
        <taxon>Rotaria</taxon>
    </lineage>
</organism>
<sequence length="176" mass="19531">MLHWKLVLTTIIFSIFFIPSNINAQNEKNELIEKLIKEARELNLKIDESKIVTRSIIGDGDGDGDVAAVPLITDSILNVTSEAIKKGEVYTSFQCMKTKNFNRCYRVRVTGVLETKKGLDVSLIDKDNRVIANSEMVPRGGKQIACGLTIIIGGPVRVFVDGVYIGTYDIVIMCIH</sequence>
<evidence type="ECO:0000313" key="4">
    <source>
        <dbReference type="EMBL" id="CAF1494812.1"/>
    </source>
</evidence>
<dbReference type="OrthoDB" id="10066182at2759"/>
<evidence type="ECO:0000256" key="2">
    <source>
        <dbReference type="SAM" id="SignalP"/>
    </source>
</evidence>
<keyword evidence="2" id="KW-0732">Signal</keyword>
<feature type="chain" id="PRO_5036235984" description="DUF5666 domain-containing protein" evidence="2">
    <location>
        <begin position="25"/>
        <end position="176"/>
    </location>
</feature>
<evidence type="ECO:0000313" key="7">
    <source>
        <dbReference type="Proteomes" id="UP000663823"/>
    </source>
</evidence>
<evidence type="ECO:0000256" key="1">
    <source>
        <dbReference type="SAM" id="Coils"/>
    </source>
</evidence>
<dbReference type="EMBL" id="CAJNOU010006025">
    <property type="protein sequence ID" value="CAF1494812.1"/>
    <property type="molecule type" value="Genomic_DNA"/>
</dbReference>
<dbReference type="Proteomes" id="UP000663889">
    <property type="component" value="Unassembled WGS sequence"/>
</dbReference>
<dbReference type="Proteomes" id="UP000663874">
    <property type="component" value="Unassembled WGS sequence"/>
</dbReference>
<gene>
    <name evidence="6" type="ORF">FNK824_LOCUS34043</name>
    <name evidence="5" type="ORF">OTI717_LOCUS32248</name>
    <name evidence="3" type="ORF">RFH988_LOCUS36382</name>
    <name evidence="4" type="ORF">SEV965_LOCUS35763</name>
</gene>
<evidence type="ECO:0008006" key="8">
    <source>
        <dbReference type="Google" id="ProtNLM"/>
    </source>
</evidence>
<evidence type="ECO:0000313" key="3">
    <source>
        <dbReference type="EMBL" id="CAF1441938.1"/>
    </source>
</evidence>
<name>A0A819SEZ4_9BILA</name>
<dbReference type="EMBL" id="CAJOBE010012994">
    <property type="protein sequence ID" value="CAF4158096.1"/>
    <property type="molecule type" value="Genomic_DNA"/>
</dbReference>
<dbReference type="Proteomes" id="UP000663823">
    <property type="component" value="Unassembled WGS sequence"/>
</dbReference>
<keyword evidence="1" id="KW-0175">Coiled coil</keyword>
<dbReference type="AlphaFoldDB" id="A0A819SEZ4"/>
<proteinExistence type="predicted"/>
<protein>
    <recommendedName>
        <fullName evidence="8">DUF5666 domain-containing protein</fullName>
    </recommendedName>
</protein>
<feature type="signal peptide" evidence="2">
    <location>
        <begin position="1"/>
        <end position="24"/>
    </location>
</feature>
<reference evidence="5" key="1">
    <citation type="submission" date="2021-02" db="EMBL/GenBank/DDBJ databases">
        <authorList>
            <person name="Nowell W R."/>
        </authorList>
    </citation>
    <scope>NUCLEOTIDE SEQUENCE</scope>
</reference>
<dbReference type="EMBL" id="CAJNOO010006213">
    <property type="protein sequence ID" value="CAF1441938.1"/>
    <property type="molecule type" value="Genomic_DNA"/>
</dbReference>
<comment type="caution">
    <text evidence="5">The sequence shown here is derived from an EMBL/GenBank/DDBJ whole genome shotgun (WGS) entry which is preliminary data.</text>
</comment>